<accession>A0A8J2JU67</accession>
<evidence type="ECO:0000313" key="7">
    <source>
        <dbReference type="Proteomes" id="UP000708208"/>
    </source>
</evidence>
<evidence type="ECO:0000256" key="3">
    <source>
        <dbReference type="ARBA" id="ARBA00023242"/>
    </source>
</evidence>
<organism evidence="6 7">
    <name type="scientific">Allacma fusca</name>
    <dbReference type="NCBI Taxonomy" id="39272"/>
    <lineage>
        <taxon>Eukaryota</taxon>
        <taxon>Metazoa</taxon>
        <taxon>Ecdysozoa</taxon>
        <taxon>Arthropoda</taxon>
        <taxon>Hexapoda</taxon>
        <taxon>Collembola</taxon>
        <taxon>Symphypleona</taxon>
        <taxon>Sminthuridae</taxon>
        <taxon>Allacma</taxon>
    </lineage>
</organism>
<evidence type="ECO:0000256" key="2">
    <source>
        <dbReference type="ARBA" id="ARBA00023163"/>
    </source>
</evidence>
<keyword evidence="7" id="KW-1185">Reference proteome</keyword>
<evidence type="ECO:0000256" key="1">
    <source>
        <dbReference type="ARBA" id="ARBA00004123"/>
    </source>
</evidence>
<keyword evidence="2 4" id="KW-0804">Transcription</keyword>
<sequence length="487" mass="56388">MDLIFLEIYNVLWGSFNGIEKHAAVPVKNVLKVLIQHNLVEFSAKTPFSQPIYQANSRNIYFLIRLQRAFELIQQQLGLEARGIVEEIVCRGQLPMSKLLFICGWKQYDDDPNKSSLTHADVLKIVKKHSSTFEALAVNHYCCRTAQILYDPEDLVPQTTYNEAVKYTLPPVNVEVIATRIREENSDLSDFEDSLIGWKIDISNFYREWRDDIVTSALKRRYQNMVDNKIVRILASKTFTCSLEKGLPAESPWLTHRDIAQHLARFEDGEKTAAKLDEHLDIMLQDPKTVLSCESPDIGPYSLNYSAAMKHIMFDLVEHIILQRHGFFAARIFRLIRDKIYIEQDRIAEVGMIPSKEAKHLTFVLMHDNFIKMKEVRKTYNATAASNKIAFFFHIDINDVASALLEFSFRSMTNSHIRRNFEKYNFRMSLAKEERVTRIYNTVRGRGATTEQLQEIEDLITPPEKEVLKRARIYNDKLPLLLLPAAP</sequence>
<dbReference type="AlphaFoldDB" id="A0A8J2JU67"/>
<feature type="domain" description="DNA-directed RNA polymerase III subunit RPC3 winged-helix" evidence="5">
    <location>
        <begin position="317"/>
        <end position="395"/>
    </location>
</feature>
<reference evidence="6" key="1">
    <citation type="submission" date="2021-06" db="EMBL/GenBank/DDBJ databases">
        <authorList>
            <person name="Hodson N. C."/>
            <person name="Mongue J. A."/>
            <person name="Jaron S. K."/>
        </authorList>
    </citation>
    <scope>NUCLEOTIDE SEQUENCE</scope>
</reference>
<comment type="similarity">
    <text evidence="4">Belongs to the eukaryotic RPC3/POLR3C RNA polymerase subunit family.</text>
</comment>
<comment type="function">
    <text evidence="4">DNA-dependent RNA polymerase catalyzes the transcription of DNA into RNA using the four ribonucleoside triphosphates as substrates. Specific core component of RNA polymerase III which synthesizes small RNAs, such as 5S rRNA and tRNAs.</text>
</comment>
<dbReference type="Pfam" id="PF20912">
    <property type="entry name" value="RPC3_helical"/>
    <property type="match status" value="1"/>
</dbReference>
<dbReference type="GO" id="GO:0005666">
    <property type="term" value="C:RNA polymerase III complex"/>
    <property type="evidence" value="ECO:0007669"/>
    <property type="project" value="UniProtKB-UniRule"/>
</dbReference>
<dbReference type="InterPro" id="IPR055207">
    <property type="entry name" value="POLR3C_WHD"/>
</dbReference>
<dbReference type="GO" id="GO:0003697">
    <property type="term" value="F:single-stranded DNA binding"/>
    <property type="evidence" value="ECO:0007669"/>
    <property type="project" value="UniProtKB-UniRule"/>
</dbReference>
<dbReference type="OrthoDB" id="272392at2759"/>
<keyword evidence="4" id="KW-0240">DNA-directed RNA polymerase</keyword>
<name>A0A8J2JU67_9HEXA</name>
<protein>
    <recommendedName>
        <fullName evidence="4">DNA-directed RNA polymerase III subunit RPC3</fullName>
        <shortName evidence="4">RNA polymerase III subunit C3</shortName>
    </recommendedName>
</protein>
<evidence type="ECO:0000256" key="4">
    <source>
        <dbReference type="RuleBase" id="RU367076"/>
    </source>
</evidence>
<dbReference type="EMBL" id="CAJVCH010135296">
    <property type="protein sequence ID" value="CAG7726417.1"/>
    <property type="molecule type" value="Genomic_DNA"/>
</dbReference>
<proteinExistence type="inferred from homology"/>
<gene>
    <name evidence="6" type="ORF">AFUS01_LOCUS15331</name>
</gene>
<dbReference type="InterPro" id="IPR039748">
    <property type="entry name" value="RPC3"/>
</dbReference>
<comment type="caution">
    <text evidence="6">The sequence shown here is derived from an EMBL/GenBank/DDBJ whole genome shotgun (WGS) entry which is preliminary data.</text>
</comment>
<evidence type="ECO:0000313" key="6">
    <source>
        <dbReference type="EMBL" id="CAG7726417.1"/>
    </source>
</evidence>
<keyword evidence="3 4" id="KW-0539">Nucleus</keyword>
<dbReference type="PANTHER" id="PTHR12949:SF0">
    <property type="entry name" value="DNA-DIRECTED RNA POLYMERASE III SUBUNIT RPC3"/>
    <property type="match status" value="1"/>
</dbReference>
<dbReference type="PANTHER" id="PTHR12949">
    <property type="entry name" value="RNA POLYMERASE III DNA DIRECTED -RELATED"/>
    <property type="match status" value="1"/>
</dbReference>
<evidence type="ECO:0000259" key="5">
    <source>
        <dbReference type="Pfam" id="PF22536"/>
    </source>
</evidence>
<dbReference type="Pfam" id="PF22536">
    <property type="entry name" value="WHD_POLR3C"/>
    <property type="match status" value="1"/>
</dbReference>
<comment type="subunit">
    <text evidence="4">Component of the RNA polymerase III (Pol III) complex consisting of 17 subunits.</text>
</comment>
<comment type="subcellular location">
    <subcellularLocation>
        <location evidence="1 4">Nucleus</location>
    </subcellularLocation>
</comment>
<dbReference type="Proteomes" id="UP000708208">
    <property type="component" value="Unassembled WGS sequence"/>
</dbReference>